<dbReference type="Gene3D" id="3.40.630.30">
    <property type="match status" value="1"/>
</dbReference>
<keyword evidence="2" id="KW-1185">Reference proteome</keyword>
<reference evidence="1 2" key="1">
    <citation type="submission" date="2019-01" db="EMBL/GenBank/DDBJ databases">
        <title>Sequencing the genomes of 1000 actinobacteria strains.</title>
        <authorList>
            <person name="Klenk H.-P."/>
        </authorList>
    </citation>
    <scope>NUCLEOTIDE SEQUENCE [LARGE SCALE GENOMIC DNA]</scope>
    <source>
        <strain evidence="1 2">DSM 43925</strain>
    </source>
</reference>
<protein>
    <recommendedName>
        <fullName evidence="3">Acetyltransferase (GNAT) family protein</fullName>
    </recommendedName>
</protein>
<evidence type="ECO:0000313" key="2">
    <source>
        <dbReference type="Proteomes" id="UP000284824"/>
    </source>
</evidence>
<name>A0A438MN27_9ACTN</name>
<dbReference type="OrthoDB" id="342444at2"/>
<gene>
    <name evidence="1" type="ORF">EDD27_10110</name>
</gene>
<comment type="caution">
    <text evidence="1">The sequence shown here is derived from an EMBL/GenBank/DDBJ whole genome shotgun (WGS) entry which is preliminary data.</text>
</comment>
<dbReference type="AlphaFoldDB" id="A0A438MN27"/>
<dbReference type="SUPFAM" id="SSF55729">
    <property type="entry name" value="Acyl-CoA N-acyltransferases (Nat)"/>
    <property type="match status" value="1"/>
</dbReference>
<evidence type="ECO:0008006" key="3">
    <source>
        <dbReference type="Google" id="ProtNLM"/>
    </source>
</evidence>
<dbReference type="EMBL" id="SAUN01000001">
    <property type="protein sequence ID" value="RVX47187.1"/>
    <property type="molecule type" value="Genomic_DNA"/>
</dbReference>
<sequence>MIGMALQITTLAERPEFGPELWNMDHTWPMFMLQDPIADLFYPFADTIYPEYVLVADDDADPGRLVARACMIPYRADGDELPDDGWDGVIRQGWLARQRGTRPDAVSALEITVRRDLQGKGLSSVMLAAMRDRAARHGFSELVAPVRPNMKHLEPHTPMSEYAYRTRDDGLPYDAWLRVHVRAGGKIVKVAPRSMVVAGTPAEWRTWCDVPFDRTGTVEVPGALNPVHCSMEHDHVVYVEPNVWVSHPLG</sequence>
<evidence type="ECO:0000313" key="1">
    <source>
        <dbReference type="EMBL" id="RVX47187.1"/>
    </source>
</evidence>
<accession>A0A438MN27</accession>
<organism evidence="1 2">
    <name type="scientific">Nonomuraea polychroma</name>
    <dbReference type="NCBI Taxonomy" id="46176"/>
    <lineage>
        <taxon>Bacteria</taxon>
        <taxon>Bacillati</taxon>
        <taxon>Actinomycetota</taxon>
        <taxon>Actinomycetes</taxon>
        <taxon>Streptosporangiales</taxon>
        <taxon>Streptosporangiaceae</taxon>
        <taxon>Nonomuraea</taxon>
    </lineage>
</organism>
<dbReference type="InterPro" id="IPR016181">
    <property type="entry name" value="Acyl_CoA_acyltransferase"/>
</dbReference>
<dbReference type="Proteomes" id="UP000284824">
    <property type="component" value="Unassembled WGS sequence"/>
</dbReference>
<proteinExistence type="predicted"/>